<sequence>MGKRRNRNRVNATGRNNTSRFVRLDYRILNSNAYRSLTPNARALLVELGMLYNGENNGSLYLSVRDGAHRMGVADLTAASRAFDDLVAMGFIKLTQEAHFTVKAAETSRARCWSLTWAAGPGRKGPGCDFEKVEPAPGTKAHLRMERGLKTLKAYRKSRDQGRLPVLDSDTEVPLVSVVQAQAVSDFATVKSGNDRFPPKRCVPDFATHIATPWGVGTSGAPIGWWQADWAPLTALVTATALVAHFGRVETHLAA</sequence>
<proteinExistence type="predicted"/>
<name>A0A6I4TSU6_9SPHN</name>
<dbReference type="AlphaFoldDB" id="A0A6I4TSU6"/>
<keyword evidence="2" id="KW-1185">Reference proteome</keyword>
<comment type="caution">
    <text evidence="1">The sequence shown here is derived from an EMBL/GenBank/DDBJ whole genome shotgun (WGS) entry which is preliminary data.</text>
</comment>
<accession>A0A6I4TSU6</accession>
<protein>
    <submittedName>
        <fullName evidence="1">Uncharacterized protein</fullName>
    </submittedName>
</protein>
<organism evidence="1 2">
    <name type="scientific">Croceibacterium xixiisoli</name>
    <dbReference type="NCBI Taxonomy" id="1476466"/>
    <lineage>
        <taxon>Bacteria</taxon>
        <taxon>Pseudomonadati</taxon>
        <taxon>Pseudomonadota</taxon>
        <taxon>Alphaproteobacteria</taxon>
        <taxon>Sphingomonadales</taxon>
        <taxon>Erythrobacteraceae</taxon>
        <taxon>Croceibacterium</taxon>
    </lineage>
</organism>
<dbReference type="OrthoDB" id="7432735at2"/>
<dbReference type="Proteomes" id="UP000469430">
    <property type="component" value="Unassembled WGS sequence"/>
</dbReference>
<gene>
    <name evidence="1" type="ORF">GRI97_03160</name>
</gene>
<reference evidence="1 2" key="1">
    <citation type="submission" date="2019-12" db="EMBL/GenBank/DDBJ databases">
        <title>Genomic-based taxomic classification of the family Erythrobacteraceae.</title>
        <authorList>
            <person name="Xu L."/>
        </authorList>
    </citation>
    <scope>NUCLEOTIDE SEQUENCE [LARGE SCALE GENOMIC DNA]</scope>
    <source>
        <strain evidence="1 2">S36</strain>
    </source>
</reference>
<dbReference type="RefSeq" id="WP_161389664.1">
    <property type="nucleotide sequence ID" value="NZ_JBHSCP010000001.1"/>
</dbReference>
<dbReference type="EMBL" id="WTYJ01000001">
    <property type="protein sequence ID" value="MXO97987.1"/>
    <property type="molecule type" value="Genomic_DNA"/>
</dbReference>
<evidence type="ECO:0000313" key="2">
    <source>
        <dbReference type="Proteomes" id="UP000469430"/>
    </source>
</evidence>
<evidence type="ECO:0000313" key="1">
    <source>
        <dbReference type="EMBL" id="MXO97987.1"/>
    </source>
</evidence>